<proteinExistence type="predicted"/>
<dbReference type="OrthoDB" id="123130at2759"/>
<organism evidence="2 3">
    <name type="scientific">Phytophthora cactorum</name>
    <dbReference type="NCBI Taxonomy" id="29920"/>
    <lineage>
        <taxon>Eukaryota</taxon>
        <taxon>Sar</taxon>
        <taxon>Stramenopiles</taxon>
        <taxon>Oomycota</taxon>
        <taxon>Peronosporomycetes</taxon>
        <taxon>Peronosporales</taxon>
        <taxon>Peronosporaceae</taxon>
        <taxon>Phytophthora</taxon>
    </lineage>
</organism>
<dbReference type="EMBL" id="MJFZ01000155">
    <property type="protein sequence ID" value="RAW35884.1"/>
    <property type="molecule type" value="Genomic_DNA"/>
</dbReference>
<dbReference type="Proteomes" id="UP000251314">
    <property type="component" value="Unassembled WGS sequence"/>
</dbReference>
<dbReference type="InterPro" id="IPR039537">
    <property type="entry name" value="Retrotran_Ty1/copia-like"/>
</dbReference>
<keyword evidence="3" id="KW-1185">Reference proteome</keyword>
<name>A0A329SGF2_9STRA</name>
<gene>
    <name evidence="2" type="ORF">PC110_g7810</name>
</gene>
<dbReference type="AlphaFoldDB" id="A0A329SGF2"/>
<accession>A0A329SGF2</accession>
<sequence length="259" mass="27914">MTKPMMAQSGFPRSLWSEAMRNAEYMKNRVYNMGTQAIPYEKMYGVIPNIHHIRTFGSLAYVHVPVTPGRHKHHENAKLGFVLGYAEDVVGCKVYFPEKRVAKFVADLRVAEDEMHCDRHGASVDDGDLESLHLKPASEASASSRSGNSGEMATFVNHESDSGIDETMDLGTVDIVGDKNMVDADELLGGDLAGGVSLAGHDVVPEATHESLHGWSRGSVEPEEVTLDDQSAAVSAVDSAIAVVLKALGADDAESEMDT</sequence>
<evidence type="ECO:0000313" key="2">
    <source>
        <dbReference type="EMBL" id="RAW35884.1"/>
    </source>
</evidence>
<comment type="caution">
    <text evidence="2">The sequence shown here is derived from an EMBL/GenBank/DDBJ whole genome shotgun (WGS) entry which is preliminary data.</text>
</comment>
<dbReference type="VEuPathDB" id="FungiDB:PC110_g7810"/>
<protein>
    <recommendedName>
        <fullName evidence="1">Retroviral polymerase SH3-like domain-containing protein</fullName>
    </recommendedName>
</protein>
<dbReference type="STRING" id="29920.A0A329SGF2"/>
<feature type="domain" description="Retroviral polymerase SH3-like" evidence="1">
    <location>
        <begin position="58"/>
        <end position="116"/>
    </location>
</feature>
<dbReference type="Pfam" id="PF25597">
    <property type="entry name" value="SH3_retrovirus"/>
    <property type="match status" value="1"/>
</dbReference>
<evidence type="ECO:0000313" key="3">
    <source>
        <dbReference type="Proteomes" id="UP000251314"/>
    </source>
</evidence>
<dbReference type="PANTHER" id="PTHR42648:SF28">
    <property type="entry name" value="TRANSPOSON-ENCODED PROTEIN WITH RIBONUCLEASE H-LIKE AND RETROVIRUS ZINC FINGER-LIKE DOMAINS"/>
    <property type="match status" value="1"/>
</dbReference>
<reference evidence="2 3" key="1">
    <citation type="submission" date="2018-01" db="EMBL/GenBank/DDBJ databases">
        <title>Draft genome of the strawberry crown rot pathogen Phytophthora cactorum.</title>
        <authorList>
            <person name="Armitage A.D."/>
            <person name="Lysoe E."/>
            <person name="Nellist C.F."/>
            <person name="Harrison R.J."/>
            <person name="Brurberg M.B."/>
        </authorList>
    </citation>
    <scope>NUCLEOTIDE SEQUENCE [LARGE SCALE GENOMIC DNA]</scope>
    <source>
        <strain evidence="2 3">10300</strain>
    </source>
</reference>
<dbReference type="InterPro" id="IPR057670">
    <property type="entry name" value="SH3_retrovirus"/>
</dbReference>
<evidence type="ECO:0000259" key="1">
    <source>
        <dbReference type="Pfam" id="PF25597"/>
    </source>
</evidence>
<dbReference type="PANTHER" id="PTHR42648">
    <property type="entry name" value="TRANSPOSASE, PUTATIVE-RELATED"/>
    <property type="match status" value="1"/>
</dbReference>